<evidence type="ECO:0000256" key="1">
    <source>
        <dbReference type="SAM" id="Phobius"/>
    </source>
</evidence>
<keyword evidence="1" id="KW-0472">Membrane</keyword>
<accession>A0ABT1TG87</accession>
<name>A0ABT1TG87_9GAMM</name>
<gene>
    <name evidence="2" type="ORF">NP590_10200</name>
</gene>
<evidence type="ECO:0000313" key="3">
    <source>
        <dbReference type="Proteomes" id="UP001524499"/>
    </source>
</evidence>
<keyword evidence="1" id="KW-0812">Transmembrane</keyword>
<organism evidence="2 3">
    <name type="scientific">Methylomonas subterranea</name>
    <dbReference type="NCBI Taxonomy" id="2952225"/>
    <lineage>
        <taxon>Bacteria</taxon>
        <taxon>Pseudomonadati</taxon>
        <taxon>Pseudomonadota</taxon>
        <taxon>Gammaproteobacteria</taxon>
        <taxon>Methylococcales</taxon>
        <taxon>Methylococcaceae</taxon>
        <taxon>Methylomonas</taxon>
    </lineage>
</organism>
<evidence type="ECO:0000313" key="2">
    <source>
        <dbReference type="EMBL" id="MCQ8104474.1"/>
    </source>
</evidence>
<comment type="caution">
    <text evidence="2">The sequence shown here is derived from an EMBL/GenBank/DDBJ whole genome shotgun (WGS) entry which is preliminary data.</text>
</comment>
<feature type="transmembrane region" description="Helical" evidence="1">
    <location>
        <begin position="184"/>
        <end position="207"/>
    </location>
</feature>
<dbReference type="Proteomes" id="UP001524499">
    <property type="component" value="Unassembled WGS sequence"/>
</dbReference>
<keyword evidence="1" id="KW-1133">Transmembrane helix</keyword>
<keyword evidence="3" id="KW-1185">Reference proteome</keyword>
<proteinExistence type="predicted"/>
<reference evidence="2 3" key="1">
    <citation type="submission" date="2022-07" db="EMBL/GenBank/DDBJ databases">
        <title>Methylomonas rivi sp. nov., Methylomonas rosea sp. nov., Methylomonas aureus sp. nov. and Methylomonas subterranea sp. nov., four novel methanotrophs isolated from a freshwater creek and the deep terrestrial subsurface.</title>
        <authorList>
            <person name="Abin C."/>
            <person name="Sankaranarayanan K."/>
            <person name="Garner C."/>
            <person name="Sindelar R."/>
            <person name="Kotary K."/>
            <person name="Garner R."/>
            <person name="Barclay S."/>
            <person name="Lawson P."/>
            <person name="Krumholz L."/>
        </authorList>
    </citation>
    <scope>NUCLEOTIDE SEQUENCE [LARGE SCALE GENOMIC DNA]</scope>
    <source>
        <strain evidence="2 3">SURF-2</strain>
    </source>
</reference>
<dbReference type="PROSITE" id="PS51257">
    <property type="entry name" value="PROKAR_LIPOPROTEIN"/>
    <property type="match status" value="1"/>
</dbReference>
<sequence>MNIQRLNYYFISCLIAFALSLTGCEQFGFGSKQSNALGNRPDLDCIIANDFYAVHFSAYLQPDSKELKPENKAAFVPFCQKIPRAGKMFFTADLIDRDIRTTPIGIRLVEVEKTGQKFPDDIREIRTIIELPAKLYPRGAVEARAEVDKNGDYVMYFLIGEAVEEDDKFRVPLEVGVDPDGQPIILVIGFVIGLVVLLGLGLLLYWYKARRQLSDDLTT</sequence>
<protein>
    <submittedName>
        <fullName evidence="2">Uncharacterized protein</fullName>
    </submittedName>
</protein>
<dbReference type="RefSeq" id="WP_256602270.1">
    <property type="nucleotide sequence ID" value="NZ_JANIBJ010000016.1"/>
</dbReference>
<dbReference type="EMBL" id="JANIBJ010000016">
    <property type="protein sequence ID" value="MCQ8104474.1"/>
    <property type="molecule type" value="Genomic_DNA"/>
</dbReference>